<dbReference type="Pfam" id="PF06725">
    <property type="entry name" value="3D"/>
    <property type="match status" value="1"/>
</dbReference>
<evidence type="ECO:0000256" key="1">
    <source>
        <dbReference type="ARBA" id="ARBA00022729"/>
    </source>
</evidence>
<protein>
    <submittedName>
        <fullName evidence="4">3D (Asp-Asp-Asp) domain-containing protein</fullName>
    </submittedName>
</protein>
<feature type="domain" description="DUF348" evidence="2">
    <location>
        <begin position="123"/>
        <end position="154"/>
    </location>
</feature>
<evidence type="ECO:0000313" key="4">
    <source>
        <dbReference type="EMBL" id="SHK83706.1"/>
    </source>
</evidence>
<dbReference type="InterPro" id="IPR007137">
    <property type="entry name" value="DUF348"/>
</dbReference>
<dbReference type="AlphaFoldDB" id="A0A1M6VR54"/>
<dbReference type="Proteomes" id="UP000184263">
    <property type="component" value="Unassembled WGS sequence"/>
</dbReference>
<name>A0A1M6VR54_SELRU</name>
<feature type="domain" description="DUF348" evidence="2">
    <location>
        <begin position="69"/>
        <end position="102"/>
    </location>
</feature>
<organism evidence="4 5">
    <name type="scientific">Selenomonas ruminantium</name>
    <dbReference type="NCBI Taxonomy" id="971"/>
    <lineage>
        <taxon>Bacteria</taxon>
        <taxon>Bacillati</taxon>
        <taxon>Bacillota</taxon>
        <taxon>Negativicutes</taxon>
        <taxon>Selenomonadales</taxon>
        <taxon>Selenomonadaceae</taxon>
        <taxon>Selenomonas</taxon>
    </lineage>
</organism>
<accession>A0A1M6VR54</accession>
<evidence type="ECO:0000259" key="3">
    <source>
        <dbReference type="Pfam" id="PF06725"/>
    </source>
</evidence>
<dbReference type="EMBL" id="FRBC01000020">
    <property type="protein sequence ID" value="SHK83706.1"/>
    <property type="molecule type" value="Genomic_DNA"/>
</dbReference>
<dbReference type="PANTHER" id="PTHR39160">
    <property type="entry name" value="CELL WALL-BINDING PROTEIN YOCH"/>
    <property type="match status" value="1"/>
</dbReference>
<evidence type="ECO:0000313" key="5">
    <source>
        <dbReference type="Proteomes" id="UP000184263"/>
    </source>
</evidence>
<gene>
    <name evidence="4" type="ORF">SAMN05216582_12010</name>
</gene>
<dbReference type="CDD" id="cd22786">
    <property type="entry name" value="DPBB_YuiC-like"/>
    <property type="match status" value="1"/>
</dbReference>
<dbReference type="Pfam" id="PF03990">
    <property type="entry name" value="DUF348"/>
    <property type="match status" value="2"/>
</dbReference>
<dbReference type="InterPro" id="IPR036908">
    <property type="entry name" value="RlpA-like_sf"/>
</dbReference>
<sequence>MEFDKVLNSMLYYAKFFTKFTRGLSMSIKKILSFNHKEKKVMLCLMLAAMMMMTTGFTKTTLPDDWHQVTIVADGKTITTTTNHTNPAFILGKNGVKLSANDEYHLEKDGKNTKITVYRAVPVTVSYNGQVKNIMTSKQTVGDALIELGYNLDDVEASQGLDKKIQANMDIVLTDSAKKKAALQRMREEQMRPKVQTEEGVLNYSVVYTMEATAYLPTDGSPEGLTAMGIPARRGVVAVDPRVIPLGSRVFIPGYGVAIAADTGGAIKGQKVDLCMETYGECMNFGRRNIEVYVLV</sequence>
<dbReference type="GO" id="GO:0009254">
    <property type="term" value="P:peptidoglycan turnover"/>
    <property type="evidence" value="ECO:0007669"/>
    <property type="project" value="InterPro"/>
</dbReference>
<dbReference type="InterPro" id="IPR051933">
    <property type="entry name" value="Resuscitation_pf_RpfB"/>
</dbReference>
<feature type="domain" description="3D" evidence="3">
    <location>
        <begin position="236"/>
        <end position="295"/>
    </location>
</feature>
<keyword evidence="1" id="KW-0732">Signal</keyword>
<reference evidence="4 5" key="1">
    <citation type="submission" date="2016-11" db="EMBL/GenBank/DDBJ databases">
        <authorList>
            <person name="Jaros S."/>
            <person name="Januszkiewicz K."/>
            <person name="Wedrychowicz H."/>
        </authorList>
    </citation>
    <scope>NUCLEOTIDE SEQUENCE [LARGE SCALE GENOMIC DNA]</scope>
    <source>
        <strain evidence="4 5">HD4</strain>
    </source>
</reference>
<dbReference type="GO" id="GO:0019867">
    <property type="term" value="C:outer membrane"/>
    <property type="evidence" value="ECO:0007669"/>
    <property type="project" value="InterPro"/>
</dbReference>
<dbReference type="SUPFAM" id="SSF50685">
    <property type="entry name" value="Barwin-like endoglucanases"/>
    <property type="match status" value="1"/>
</dbReference>
<dbReference type="GO" id="GO:0004553">
    <property type="term" value="F:hydrolase activity, hydrolyzing O-glycosyl compounds"/>
    <property type="evidence" value="ECO:0007669"/>
    <property type="project" value="InterPro"/>
</dbReference>
<evidence type="ECO:0000259" key="2">
    <source>
        <dbReference type="Pfam" id="PF03990"/>
    </source>
</evidence>
<dbReference type="InterPro" id="IPR010611">
    <property type="entry name" value="3D_dom"/>
</dbReference>
<dbReference type="Gene3D" id="2.40.40.10">
    <property type="entry name" value="RlpA-like domain"/>
    <property type="match status" value="1"/>
</dbReference>
<dbReference type="PANTHER" id="PTHR39160:SF4">
    <property type="entry name" value="RESUSCITATION-PROMOTING FACTOR RPFB"/>
    <property type="match status" value="1"/>
</dbReference>
<proteinExistence type="predicted"/>